<comment type="caution">
    <text evidence="2">The sequence shown here is derived from an EMBL/GenBank/DDBJ whole genome shotgun (WGS) entry which is preliminary data.</text>
</comment>
<name>A0ABS9CK16_9FIRM</name>
<dbReference type="InterPro" id="IPR014238">
    <property type="entry name" value="Spore_YlmC/YmxH"/>
</dbReference>
<sequence length="96" mass="10767">MLTRIGDMRSREVISVRDGSRIGFLGDIEIDTQYASLAAIVVYGRSRFFGLFGHEDDCVIPWSDIATIGDDAVLVDFTPQKRPPKRGFLANFWENG</sequence>
<evidence type="ECO:0000313" key="2">
    <source>
        <dbReference type="EMBL" id="MCF2651471.1"/>
    </source>
</evidence>
<evidence type="ECO:0000259" key="1">
    <source>
        <dbReference type="Pfam" id="PF05239"/>
    </source>
</evidence>
<dbReference type="Gene3D" id="2.30.30.240">
    <property type="entry name" value="PRC-barrel domain"/>
    <property type="match status" value="1"/>
</dbReference>
<accession>A0ABS9CK16</accession>
<evidence type="ECO:0000313" key="3">
    <source>
        <dbReference type="Proteomes" id="UP001299220"/>
    </source>
</evidence>
<feature type="domain" description="PRC-barrel" evidence="1">
    <location>
        <begin position="5"/>
        <end position="79"/>
    </location>
</feature>
<dbReference type="SUPFAM" id="SSF50346">
    <property type="entry name" value="PRC-barrel domain"/>
    <property type="match status" value="1"/>
</dbReference>
<dbReference type="PANTHER" id="PTHR40061:SF1">
    <property type="entry name" value="SPORULATION PROTEIN YLMC-RELATED"/>
    <property type="match status" value="1"/>
</dbReference>
<gene>
    <name evidence="2" type="ORF">JQM67_02465</name>
</gene>
<dbReference type="InterPro" id="IPR011033">
    <property type="entry name" value="PRC_barrel-like_sf"/>
</dbReference>
<reference evidence="2 3" key="1">
    <citation type="submission" date="2020-12" db="EMBL/GenBank/DDBJ databases">
        <title>Whole genome sequences of gut porcine anaerobes.</title>
        <authorList>
            <person name="Kubasova T."/>
            <person name="Jahodarova E."/>
            <person name="Rychlik I."/>
        </authorList>
    </citation>
    <scope>NUCLEOTIDE SEQUENCE [LARGE SCALE GENOMIC DNA]</scope>
    <source>
        <strain evidence="2 3">An867</strain>
    </source>
</reference>
<keyword evidence="3" id="KW-1185">Reference proteome</keyword>
<dbReference type="NCBIfam" id="TIGR02888">
    <property type="entry name" value="spore_YlmC_YmxH"/>
    <property type="match status" value="1"/>
</dbReference>
<dbReference type="PANTHER" id="PTHR40061">
    <property type="entry name" value="SPORULATION PROTEIN YLMC-RELATED"/>
    <property type="match status" value="1"/>
</dbReference>
<dbReference type="RefSeq" id="WP_235322485.1">
    <property type="nucleotide sequence ID" value="NZ_JAFBIT010000001.1"/>
</dbReference>
<dbReference type="EMBL" id="JAFBIT010000001">
    <property type="protein sequence ID" value="MCF2651471.1"/>
    <property type="molecule type" value="Genomic_DNA"/>
</dbReference>
<proteinExistence type="predicted"/>
<dbReference type="Pfam" id="PF05239">
    <property type="entry name" value="PRC"/>
    <property type="match status" value="1"/>
</dbReference>
<dbReference type="InterPro" id="IPR027275">
    <property type="entry name" value="PRC-brl_dom"/>
</dbReference>
<organism evidence="2 3">
    <name type="scientific">Anaeromassilibacillus senegalensis</name>
    <dbReference type="NCBI Taxonomy" id="1673717"/>
    <lineage>
        <taxon>Bacteria</taxon>
        <taxon>Bacillati</taxon>
        <taxon>Bacillota</taxon>
        <taxon>Clostridia</taxon>
        <taxon>Eubacteriales</taxon>
        <taxon>Acutalibacteraceae</taxon>
        <taxon>Anaeromassilibacillus</taxon>
    </lineage>
</organism>
<protein>
    <submittedName>
        <fullName evidence="2">YlmC/YmxH family sporulation protein</fullName>
    </submittedName>
</protein>
<dbReference type="Proteomes" id="UP001299220">
    <property type="component" value="Unassembled WGS sequence"/>
</dbReference>